<dbReference type="GO" id="GO:0005524">
    <property type="term" value="F:ATP binding"/>
    <property type="evidence" value="ECO:0007669"/>
    <property type="project" value="UniProtKB-KW"/>
</dbReference>
<keyword evidence="1" id="KW-0175">Coiled coil</keyword>
<accession>A0A917KUB0</accession>
<reference evidence="2" key="1">
    <citation type="journal article" date="2014" name="Int. J. Syst. Evol. Microbiol.">
        <title>Complete genome sequence of Corynebacterium casei LMG S-19264T (=DSM 44701T), isolated from a smear-ripened cheese.</title>
        <authorList>
            <consortium name="US DOE Joint Genome Institute (JGI-PGF)"/>
            <person name="Walter F."/>
            <person name="Albersmeier A."/>
            <person name="Kalinowski J."/>
            <person name="Ruckert C."/>
        </authorList>
    </citation>
    <scope>NUCLEOTIDE SEQUENCE</scope>
    <source>
        <strain evidence="2">CGMCC 4.7272</strain>
    </source>
</reference>
<evidence type="ECO:0000313" key="2">
    <source>
        <dbReference type="EMBL" id="GGJ28125.1"/>
    </source>
</evidence>
<comment type="caution">
    <text evidence="2">The sequence shown here is derived from an EMBL/GenBank/DDBJ whole genome shotgun (WGS) entry which is preliminary data.</text>
</comment>
<dbReference type="Proteomes" id="UP000625682">
    <property type="component" value="Unassembled WGS sequence"/>
</dbReference>
<name>A0A917KUB0_9ACTN</name>
<protein>
    <submittedName>
        <fullName evidence="2">ATP-binding protein</fullName>
    </submittedName>
</protein>
<dbReference type="SUPFAM" id="SSF52540">
    <property type="entry name" value="P-loop containing nucleoside triphosphate hydrolases"/>
    <property type="match status" value="1"/>
</dbReference>
<gene>
    <name evidence="2" type="ORF">GCM10012282_25940</name>
</gene>
<dbReference type="InterPro" id="IPR027417">
    <property type="entry name" value="P-loop_NTPase"/>
</dbReference>
<organism evidence="2 3">
    <name type="scientific">Streptomyces lacrimifluminis</name>
    <dbReference type="NCBI Taxonomy" id="1500077"/>
    <lineage>
        <taxon>Bacteria</taxon>
        <taxon>Bacillati</taxon>
        <taxon>Actinomycetota</taxon>
        <taxon>Actinomycetes</taxon>
        <taxon>Kitasatosporales</taxon>
        <taxon>Streptomycetaceae</taxon>
        <taxon>Streptomyces</taxon>
    </lineage>
</organism>
<dbReference type="RefSeq" id="WP_229695183.1">
    <property type="nucleotide sequence ID" value="NZ_BAABER010000007.1"/>
</dbReference>
<dbReference type="Pfam" id="PF13558">
    <property type="entry name" value="SbcC_Walker_B"/>
    <property type="match status" value="1"/>
</dbReference>
<dbReference type="Gene3D" id="3.40.50.300">
    <property type="entry name" value="P-loop containing nucleotide triphosphate hydrolases"/>
    <property type="match status" value="1"/>
</dbReference>
<keyword evidence="2" id="KW-0547">Nucleotide-binding</keyword>
<dbReference type="Pfam" id="PF13555">
    <property type="entry name" value="AAA_29"/>
    <property type="match status" value="1"/>
</dbReference>
<evidence type="ECO:0000313" key="3">
    <source>
        <dbReference type="Proteomes" id="UP000625682"/>
    </source>
</evidence>
<reference evidence="2" key="2">
    <citation type="submission" date="2020-09" db="EMBL/GenBank/DDBJ databases">
        <authorList>
            <person name="Sun Q."/>
            <person name="Zhou Y."/>
        </authorList>
    </citation>
    <scope>NUCLEOTIDE SEQUENCE</scope>
    <source>
        <strain evidence="2">CGMCC 4.7272</strain>
    </source>
</reference>
<dbReference type="EMBL" id="BMMU01000006">
    <property type="protein sequence ID" value="GGJ28125.1"/>
    <property type="molecule type" value="Genomic_DNA"/>
</dbReference>
<dbReference type="AlphaFoldDB" id="A0A917KUB0"/>
<feature type="coiled-coil region" evidence="1">
    <location>
        <begin position="317"/>
        <end position="351"/>
    </location>
</feature>
<evidence type="ECO:0000256" key="1">
    <source>
        <dbReference type="SAM" id="Coils"/>
    </source>
</evidence>
<sequence>MIPAQSGPVGTATSTDLAAAGFRLERLEVYNWGTFDKHVWSFGLGGANALLTGDIGSGKSTLVDAITTLFMPAHKIAYNRAAGAESRERSLRSYVLGHYKSERNEETGFTKPVALRKPGNYSVILGVFRNPALESTVTLGQVFWLADANATSPERLFLVADRALSVAGDFADFGTEVRALKKRLDADDVRVHKTFPPYSKDFRRRMGIESEQALDLFHQTVSMKSVGSLDDFVRSHMLEPFDAAAMTDNIVSHFDALTTTYKSVQRARAQIEALTPLLRDCHTYEGLAARIEEAEAQQAALRYFIAERTSVLHEAERTDLERSLARLDSQMKAAKDELERLRGQERRWELQREGLGGGRLGELERQIEETERLRTTRDRRAREHALLLEQAELAPVTDQAQFTDRLEEISRAQHDVAAGKQESLTALETLAVDADRLHQQAEDLNKDLVSLRSRRSNVPRRQLEVRARLCHELGIEESALPFSGELIQVRDGEQAWAGAAERLLRGFALSLLVPGDQYARVSEWINNHHLGTKLVYFRVPDKLPPRRPQAAPSAALFAKLEVRDDSSFAPWVAGELERRASHTCVLTMEDFRHAELAVTAQGLIKGARGRHEKNDSTRIDDRSTYVLGWTNQAKIDALVDQAGRVHAAQRELAGKKRGLEAAHEDSISRDKVLDRLAAMRDYSEIDWTSAVRHITELAKEKQRLQAGSKDLDELTRHLEEIAVEIGEQEAAYEKANQNWGKVSGERDTAIHARDAARAVVDEPAAADAQAHFPALEQRLTTARLTCRTAQECGQTETRLREELTAQKNRWGKEQTRLAQTIASQMGTFRTNYPAETNELDDSVASAGGYRALHQRLVADDLPRFEDQFRTYLKTNVIREVAGFHAQLNIWADEIGDRIATINESLAGIDYNPGRYIMLKPEQTPNTEIREFTAELRACTDDVLSGDDSDLYSEEKFHQVQRLIERFKGREGHTDADRAWTKRVTDVRYWFVFSASERRREDNSEYEVYSDSGGKSGGQKEKLAYTILAASLAYQFKLDTTSNRSRTFRFVVIDEAFGRGSEESARFALDLFKRLGLQLLIVTPLQKIHVIEPYVSAVGFVDNPTGHHSRLRTLTIAQYRQERLAHTLAALQPVSGQMS</sequence>
<keyword evidence="3" id="KW-1185">Reference proteome</keyword>
<feature type="coiled-coil region" evidence="1">
    <location>
        <begin position="427"/>
        <end position="454"/>
    </location>
</feature>
<proteinExistence type="predicted"/>
<feature type="coiled-coil region" evidence="1">
    <location>
        <begin position="697"/>
        <end position="738"/>
    </location>
</feature>
<keyword evidence="2" id="KW-0067">ATP-binding</keyword>